<organism evidence="2">
    <name type="scientific">viral metagenome</name>
    <dbReference type="NCBI Taxonomy" id="1070528"/>
    <lineage>
        <taxon>unclassified sequences</taxon>
        <taxon>metagenomes</taxon>
        <taxon>organismal metagenomes</taxon>
    </lineage>
</organism>
<sequence>MNILNITNLTNTPYEDIRSKVAGAIEEYEKEENKTLTEEQKQACYDEIDFYIEEFEENGKVADARSFVDNLIVNHDYYSMVKEIAENN</sequence>
<dbReference type="EMBL" id="MT142355">
    <property type="protein sequence ID" value="QJA78825.1"/>
    <property type="molecule type" value="Genomic_DNA"/>
</dbReference>
<accession>A0A6M3KAZ5</accession>
<protein>
    <submittedName>
        <fullName evidence="2">Uncharacterized protein</fullName>
    </submittedName>
</protein>
<dbReference type="AlphaFoldDB" id="A0A6M3KAZ5"/>
<proteinExistence type="predicted"/>
<dbReference type="EMBL" id="MT141314">
    <property type="protein sequence ID" value="QJA58224.1"/>
    <property type="molecule type" value="Genomic_DNA"/>
</dbReference>
<reference evidence="2" key="1">
    <citation type="submission" date="2020-03" db="EMBL/GenBank/DDBJ databases">
        <title>The deep terrestrial virosphere.</title>
        <authorList>
            <person name="Holmfeldt K."/>
            <person name="Nilsson E."/>
            <person name="Simone D."/>
            <person name="Lopez-Fernandez M."/>
            <person name="Wu X."/>
            <person name="de Brujin I."/>
            <person name="Lundin D."/>
            <person name="Andersson A."/>
            <person name="Bertilsson S."/>
            <person name="Dopson M."/>
        </authorList>
    </citation>
    <scope>NUCLEOTIDE SEQUENCE</scope>
    <source>
        <strain evidence="2">MM415A00983</strain>
        <strain evidence="1">MM415B01478</strain>
    </source>
</reference>
<evidence type="ECO:0000313" key="1">
    <source>
        <dbReference type="EMBL" id="QJA58224.1"/>
    </source>
</evidence>
<name>A0A6M3KAZ5_9ZZZZ</name>
<evidence type="ECO:0000313" key="2">
    <source>
        <dbReference type="EMBL" id="QJA78825.1"/>
    </source>
</evidence>
<gene>
    <name evidence="2" type="ORF">MM415A00983_0008</name>
    <name evidence="1" type="ORF">MM415B01478_0009</name>
</gene>